<dbReference type="Proteomes" id="UP000008460">
    <property type="component" value="Chromosome"/>
</dbReference>
<dbReference type="InterPro" id="IPR050545">
    <property type="entry name" value="Mycobact_MmpL"/>
</dbReference>
<evidence type="ECO:0000256" key="7">
    <source>
        <dbReference type="SAM" id="Phobius"/>
    </source>
</evidence>
<keyword evidence="5 7" id="KW-0472">Membrane</keyword>
<dbReference type="RefSeq" id="WP_013769538.1">
    <property type="nucleotide sequence ID" value="NC_015514.1"/>
</dbReference>
<feature type="transmembrane region" description="Helical" evidence="7">
    <location>
        <begin position="356"/>
        <end position="376"/>
    </location>
</feature>
<reference evidence="9 10" key="1">
    <citation type="submission" date="2011-04" db="EMBL/GenBank/DDBJ databases">
        <title>Complete sequence of Cellulomonas fimi ATCC 484.</title>
        <authorList>
            <consortium name="US DOE Joint Genome Institute"/>
            <person name="Lucas S."/>
            <person name="Han J."/>
            <person name="Lapidus A."/>
            <person name="Cheng J.-F."/>
            <person name="Goodwin L."/>
            <person name="Pitluck S."/>
            <person name="Peters L."/>
            <person name="Chertkov O."/>
            <person name="Detter J.C."/>
            <person name="Han C."/>
            <person name="Tapia R."/>
            <person name="Land M."/>
            <person name="Hauser L."/>
            <person name="Kyrpides N."/>
            <person name="Ivanova N."/>
            <person name="Ovchinnikova G."/>
            <person name="Pagani I."/>
            <person name="Mead D."/>
            <person name="Brumm P."/>
            <person name="Woyke T."/>
        </authorList>
    </citation>
    <scope>NUCLEOTIDE SEQUENCE [LARGE SCALE GENOMIC DNA]</scope>
    <source>
        <strain evidence="10">ATCC 484 / DSM 20113 / JCM 1341 / NBRC 15513 / NCIMB 8980 / NCTC 7547</strain>
    </source>
</reference>
<name>F4H700_CELFA</name>
<comment type="subcellular location">
    <subcellularLocation>
        <location evidence="1">Cell membrane</location>
        <topology evidence="1">Multi-pass membrane protein</topology>
    </subcellularLocation>
</comment>
<organism evidence="9 10">
    <name type="scientific">Cellulomonas fimi (strain ATCC 484 / DSM 20113 / JCM 1341 / CCUG 24087 / LMG 16345 / NBRC 15513 / NCIMB 8980 / NCTC 7547 / NRS-133)</name>
    <dbReference type="NCBI Taxonomy" id="590998"/>
    <lineage>
        <taxon>Bacteria</taxon>
        <taxon>Bacillati</taxon>
        <taxon>Actinomycetota</taxon>
        <taxon>Actinomycetes</taxon>
        <taxon>Micrococcales</taxon>
        <taxon>Cellulomonadaceae</taxon>
        <taxon>Cellulomonas</taxon>
    </lineage>
</organism>
<accession>F4H700</accession>
<dbReference type="KEGG" id="cfi:Celf_0364"/>
<evidence type="ECO:0000256" key="3">
    <source>
        <dbReference type="ARBA" id="ARBA00022692"/>
    </source>
</evidence>
<dbReference type="InterPro" id="IPR004869">
    <property type="entry name" value="MMPL_dom"/>
</dbReference>
<dbReference type="PROSITE" id="PS50156">
    <property type="entry name" value="SSD"/>
    <property type="match status" value="1"/>
</dbReference>
<evidence type="ECO:0000259" key="8">
    <source>
        <dbReference type="PROSITE" id="PS50156"/>
    </source>
</evidence>
<proteinExistence type="predicted"/>
<dbReference type="EMBL" id="CP002666">
    <property type="protein sequence ID" value="AEE44509.1"/>
    <property type="molecule type" value="Genomic_DNA"/>
</dbReference>
<keyword evidence="2" id="KW-1003">Cell membrane</keyword>
<gene>
    <name evidence="9" type="ordered locus">Celf_0364</name>
</gene>
<keyword evidence="10" id="KW-1185">Reference proteome</keyword>
<dbReference type="Gene3D" id="1.20.1640.10">
    <property type="entry name" value="Multidrug efflux transporter AcrB transmembrane domain"/>
    <property type="match status" value="2"/>
</dbReference>
<evidence type="ECO:0000256" key="2">
    <source>
        <dbReference type="ARBA" id="ARBA00022475"/>
    </source>
</evidence>
<sequence length="864" mass="89110">MAELLYRLGRGSARHARAVVAAWFAVLIAAGVAFVVAGGTLASSFSIPDTPTGKVTDRLEEKLPSASGGTGTIVLSTQDGSAFTDEQRAAIADLVAEASDSPEVEEVVDPFAAQEQLDQQRQQVEDGRAQLEQGRAQLADGQAQLDAGAAQLEAGAAQLDAAQAQLDAARQQAEAAGAPIQVTAQLDAQQAQLDAQQAAVDAQLAVVAEQQATIDAGTAEIEAQEPQLEAGAELLEMSDQIRLVSADGSAAVAPVTFTVPQMELAQESKDALVAVFTDAPVDGVDVDFSAEIAGGVPELLGAGEVIGVVVAGIVLVVMLGTFVAAGLPILTALVGVGIGALGAMSLSGVVEMVSVTPILGVMLGLAVGIDYSLFIVNRHRRQLKQGYDVDESVGLANGTSGNAVVFAGATVLIALLALNVTGIPFLGLMGTVGAFCVLVAVLIAVTMTPALLRLLGMRVLSRKERATLASRDPDADTAPAPLPGKPLRPMSTLGAVARALLSVVALVVVALPATELRLGLPDGSSEPHDSTQYRAYSTVAERFGEGQNGTLLVVAELPEAPAEGEETAVQAAVGRQVFEQDDVVAVAPIGTSDDGRTVAFQVIPAEGPTSESTEELVHTLRGLTLDGGVTIGVAGQASGNIDVSDTLADSLPTYLAVVVGLSLLILIVVFRSLFVPLIATLGFILSFFAALGGVVAIYQWGWLSGVFGVENPGPVLNFLPTVLVGILFGLAMDYMLFLGSGMREAYAHGAPARLAVVQGVRAGRSVVTAAAIIMISVFGGFVFSHSAMIRPIGFALAFGVLVDAFVVRMVLIPALMHLAGDGAWWLPRWLGRVLPDVDVEGAALERRHPHEHEVAMAAETAAPR</sequence>
<feature type="transmembrane region" description="Helical" evidence="7">
    <location>
        <begin position="789"/>
        <end position="811"/>
    </location>
</feature>
<evidence type="ECO:0000256" key="4">
    <source>
        <dbReference type="ARBA" id="ARBA00022989"/>
    </source>
</evidence>
<feature type="coiled-coil region" evidence="6">
    <location>
        <begin position="117"/>
        <end position="172"/>
    </location>
</feature>
<dbReference type="GO" id="GO:0005886">
    <property type="term" value="C:plasma membrane"/>
    <property type="evidence" value="ECO:0007669"/>
    <property type="project" value="UniProtKB-SubCell"/>
</dbReference>
<evidence type="ECO:0000313" key="9">
    <source>
        <dbReference type="EMBL" id="AEE44509.1"/>
    </source>
</evidence>
<feature type="transmembrane region" description="Helical" evidence="7">
    <location>
        <begin position="762"/>
        <end position="783"/>
    </location>
</feature>
<feature type="transmembrane region" description="Helical" evidence="7">
    <location>
        <begin position="332"/>
        <end position="350"/>
    </location>
</feature>
<dbReference type="Pfam" id="PF03176">
    <property type="entry name" value="MMPL"/>
    <property type="match status" value="2"/>
</dbReference>
<feature type="domain" description="SSD" evidence="8">
    <location>
        <begin position="329"/>
        <end position="454"/>
    </location>
</feature>
<feature type="transmembrane region" description="Helical" evidence="7">
    <location>
        <begin position="677"/>
        <end position="698"/>
    </location>
</feature>
<dbReference type="HOGENOM" id="CLU_005108_1_2_11"/>
<feature type="transmembrane region" description="Helical" evidence="7">
    <location>
        <begin position="432"/>
        <end position="455"/>
    </location>
</feature>
<evidence type="ECO:0000256" key="5">
    <source>
        <dbReference type="ARBA" id="ARBA00023136"/>
    </source>
</evidence>
<evidence type="ECO:0000256" key="6">
    <source>
        <dbReference type="SAM" id="Coils"/>
    </source>
</evidence>
<keyword evidence="4 7" id="KW-1133">Transmembrane helix</keyword>
<dbReference type="InterPro" id="IPR000731">
    <property type="entry name" value="SSD"/>
</dbReference>
<dbReference type="eggNOG" id="COG2409">
    <property type="taxonomic scope" value="Bacteria"/>
</dbReference>
<feature type="transmembrane region" description="Helical" evidence="7">
    <location>
        <begin position="20"/>
        <end position="42"/>
    </location>
</feature>
<feature type="transmembrane region" description="Helical" evidence="7">
    <location>
        <begin position="403"/>
        <end position="426"/>
    </location>
</feature>
<feature type="transmembrane region" description="Helical" evidence="7">
    <location>
        <begin position="495"/>
        <end position="514"/>
    </location>
</feature>
<feature type="transmembrane region" description="Helical" evidence="7">
    <location>
        <begin position="718"/>
        <end position="741"/>
    </location>
</feature>
<evidence type="ECO:0000256" key="1">
    <source>
        <dbReference type="ARBA" id="ARBA00004651"/>
    </source>
</evidence>
<feature type="transmembrane region" description="Helical" evidence="7">
    <location>
        <begin position="651"/>
        <end position="670"/>
    </location>
</feature>
<keyword evidence="3 7" id="KW-0812">Transmembrane</keyword>
<feature type="transmembrane region" description="Helical" evidence="7">
    <location>
        <begin position="305"/>
        <end position="325"/>
    </location>
</feature>
<dbReference type="SUPFAM" id="SSF82866">
    <property type="entry name" value="Multidrug efflux transporter AcrB transmembrane domain"/>
    <property type="match status" value="2"/>
</dbReference>
<dbReference type="PANTHER" id="PTHR33406">
    <property type="entry name" value="MEMBRANE PROTEIN MJ1562-RELATED"/>
    <property type="match status" value="1"/>
</dbReference>
<dbReference type="STRING" id="590998.Celf_0364"/>
<dbReference type="AlphaFoldDB" id="F4H700"/>
<dbReference type="PANTHER" id="PTHR33406:SF13">
    <property type="entry name" value="MEMBRANE PROTEIN YDFJ"/>
    <property type="match status" value="1"/>
</dbReference>
<evidence type="ECO:0000313" key="10">
    <source>
        <dbReference type="Proteomes" id="UP000008460"/>
    </source>
</evidence>
<protein>
    <submittedName>
        <fullName evidence="9">Putative integral membrane protein</fullName>
    </submittedName>
</protein>
<keyword evidence="6" id="KW-0175">Coiled coil</keyword>